<protein>
    <submittedName>
        <fullName evidence="1">Uncharacterized protein</fullName>
    </submittedName>
</protein>
<name>A0A2T2YKP1_9BACT</name>
<evidence type="ECO:0000313" key="1">
    <source>
        <dbReference type="EMBL" id="PSR56070.1"/>
    </source>
</evidence>
<evidence type="ECO:0000313" key="2">
    <source>
        <dbReference type="Proteomes" id="UP000240357"/>
    </source>
</evidence>
<dbReference type="AlphaFoldDB" id="A0A2T2YKP1"/>
<dbReference type="Proteomes" id="UP000240357">
    <property type="component" value="Unassembled WGS sequence"/>
</dbReference>
<proteinExistence type="predicted"/>
<organism evidence="1 2">
    <name type="scientific">Adhaeribacter arboris</name>
    <dbReference type="NCBI Taxonomy" id="2072846"/>
    <lineage>
        <taxon>Bacteria</taxon>
        <taxon>Pseudomonadati</taxon>
        <taxon>Bacteroidota</taxon>
        <taxon>Cytophagia</taxon>
        <taxon>Cytophagales</taxon>
        <taxon>Hymenobacteraceae</taxon>
        <taxon>Adhaeribacter</taxon>
    </lineage>
</organism>
<dbReference type="RefSeq" id="WP_106932248.1">
    <property type="nucleotide sequence ID" value="NZ_PYFT01000001.1"/>
</dbReference>
<sequence length="60" mass="6744">MVQTSKAQDFLALTQAFEILETKQQFFDEELFSNLKSALHQAAAGLVNSPKPQPSLPDHW</sequence>
<gene>
    <name evidence="1" type="ORF">AHMF7605_22490</name>
</gene>
<dbReference type="EMBL" id="PYFT01000001">
    <property type="protein sequence ID" value="PSR56070.1"/>
    <property type="molecule type" value="Genomic_DNA"/>
</dbReference>
<comment type="caution">
    <text evidence="1">The sequence shown here is derived from an EMBL/GenBank/DDBJ whole genome shotgun (WGS) entry which is preliminary data.</text>
</comment>
<keyword evidence="2" id="KW-1185">Reference proteome</keyword>
<reference evidence="1 2" key="1">
    <citation type="submission" date="2018-03" db="EMBL/GenBank/DDBJ databases">
        <title>Adhaeribacter sp. HMF7605 Genome sequencing and assembly.</title>
        <authorList>
            <person name="Kang H."/>
            <person name="Kang J."/>
            <person name="Cha I."/>
            <person name="Kim H."/>
            <person name="Joh K."/>
        </authorList>
    </citation>
    <scope>NUCLEOTIDE SEQUENCE [LARGE SCALE GENOMIC DNA]</scope>
    <source>
        <strain evidence="1 2">HMF7605</strain>
    </source>
</reference>
<accession>A0A2T2YKP1</accession>